<reference evidence="11" key="2">
    <citation type="submission" date="2021-09" db="EMBL/GenBank/DDBJ databases">
        <authorList>
            <person name="Gilroy R."/>
        </authorList>
    </citation>
    <scope>NUCLEOTIDE SEQUENCE</scope>
    <source>
        <strain evidence="11">CHK171-7178</strain>
    </source>
</reference>
<gene>
    <name evidence="11" type="primary">arcC</name>
    <name evidence="11" type="ORF">K8V56_17740</name>
</gene>
<dbReference type="FunFam" id="3.40.1160.10:FF:000007">
    <property type="entry name" value="Carbamate kinase"/>
    <property type="match status" value="1"/>
</dbReference>
<dbReference type="InterPro" id="IPR001048">
    <property type="entry name" value="Asp/Glu/Uridylate_kinase"/>
</dbReference>
<keyword evidence="6 9" id="KW-0418">Kinase</keyword>
<evidence type="ECO:0000256" key="4">
    <source>
        <dbReference type="ARBA" id="ARBA00022503"/>
    </source>
</evidence>
<dbReference type="SUPFAM" id="SSF53633">
    <property type="entry name" value="Carbamate kinase-like"/>
    <property type="match status" value="1"/>
</dbReference>
<keyword evidence="4" id="KW-0056">Arginine metabolism</keyword>
<dbReference type="PRINTS" id="PR01469">
    <property type="entry name" value="CARBMTKINASE"/>
</dbReference>
<dbReference type="CDD" id="cd04235">
    <property type="entry name" value="AAK_CK"/>
    <property type="match status" value="1"/>
</dbReference>
<evidence type="ECO:0000256" key="9">
    <source>
        <dbReference type="PIRNR" id="PIRNR000723"/>
    </source>
</evidence>
<proteinExistence type="inferred from homology"/>
<comment type="caution">
    <text evidence="11">The sequence shown here is derived from an EMBL/GenBank/DDBJ whole genome shotgun (WGS) entry which is preliminary data.</text>
</comment>
<evidence type="ECO:0000256" key="5">
    <source>
        <dbReference type="ARBA" id="ARBA00022679"/>
    </source>
</evidence>
<dbReference type="InterPro" id="IPR003964">
    <property type="entry name" value="Carb_kinase"/>
</dbReference>
<keyword evidence="5 9" id="KW-0808">Transferase</keyword>
<feature type="domain" description="Aspartate/glutamate/uridylate kinase" evidence="10">
    <location>
        <begin position="3"/>
        <end position="291"/>
    </location>
</feature>
<dbReference type="AlphaFoldDB" id="A0A921G277"/>
<dbReference type="GO" id="GO:0019546">
    <property type="term" value="P:L-arginine deiminase pathway"/>
    <property type="evidence" value="ECO:0007669"/>
    <property type="project" value="TreeGrafter"/>
</dbReference>
<comment type="catalytic activity">
    <reaction evidence="7">
        <text>hydrogencarbonate + NH4(+) + ATP = carbamoyl phosphate + ADP + H2O + H(+)</text>
        <dbReference type="Rhea" id="RHEA:10152"/>
        <dbReference type="ChEBI" id="CHEBI:15377"/>
        <dbReference type="ChEBI" id="CHEBI:15378"/>
        <dbReference type="ChEBI" id="CHEBI:17544"/>
        <dbReference type="ChEBI" id="CHEBI:28938"/>
        <dbReference type="ChEBI" id="CHEBI:30616"/>
        <dbReference type="ChEBI" id="CHEBI:58228"/>
        <dbReference type="ChEBI" id="CHEBI:456216"/>
        <dbReference type="EC" id="2.7.2.2"/>
    </reaction>
</comment>
<sequence>MSKILIALGGNALGNNAKEQIELTKNASIAIADMIEQGHEVILSHGNGPQVGAINLAFKEYAKIKGHDDYSMPFAESGAMSQGYIGYHLQNALRTELLNRDLDKSVVSVVTQVIVDKEDPAFKNPTKPIGPFYTKEEADQRAKATGDHYIEDSGRGYRKIIPSPDPVKVVESDLMKDLISKGHIVIGAGGGGIPVVEEQNALIGIEAVIDKDKASEKLAEELDVDFLFILTAVDRIAINFGKPNQKDLEDLSVDQARGYIEEGHFPAGSMLPKVEAAIKFVESKKGRKAIISSLEKAKEAILGQTGTVIYR</sequence>
<dbReference type="NCBIfam" id="NF009007">
    <property type="entry name" value="PRK12352.1"/>
    <property type="match status" value="1"/>
</dbReference>
<dbReference type="GO" id="GO:0008804">
    <property type="term" value="F:carbamate kinase activity"/>
    <property type="evidence" value="ECO:0007669"/>
    <property type="project" value="UniProtKB-UniRule"/>
</dbReference>
<evidence type="ECO:0000256" key="2">
    <source>
        <dbReference type="ARBA" id="ARBA00011066"/>
    </source>
</evidence>
<dbReference type="Pfam" id="PF00696">
    <property type="entry name" value="AA_kinase"/>
    <property type="match status" value="1"/>
</dbReference>
<evidence type="ECO:0000313" key="11">
    <source>
        <dbReference type="EMBL" id="HJF33609.1"/>
    </source>
</evidence>
<dbReference type="PANTHER" id="PTHR30409:SF1">
    <property type="entry name" value="CARBAMATE KINASE-RELATED"/>
    <property type="match status" value="1"/>
</dbReference>
<dbReference type="EMBL" id="DYWT01000270">
    <property type="protein sequence ID" value="HJF33609.1"/>
    <property type="molecule type" value="Genomic_DNA"/>
</dbReference>
<evidence type="ECO:0000259" key="10">
    <source>
        <dbReference type="Pfam" id="PF00696"/>
    </source>
</evidence>
<evidence type="ECO:0000256" key="1">
    <source>
        <dbReference type="ARBA" id="ARBA00005118"/>
    </source>
</evidence>
<evidence type="ECO:0000313" key="12">
    <source>
        <dbReference type="Proteomes" id="UP000698173"/>
    </source>
</evidence>
<dbReference type="PIRSF" id="PIRSF000723">
    <property type="entry name" value="Carbamate_kin"/>
    <property type="match status" value="1"/>
</dbReference>
<comment type="pathway">
    <text evidence="1">Metabolic intermediate metabolism; carbamoyl phosphate degradation; CO(2) and NH(3) from carbamoyl phosphate: step 1/1.</text>
</comment>
<comment type="similarity">
    <text evidence="2 9">Belongs to the carbamate kinase family.</text>
</comment>
<dbReference type="InterPro" id="IPR036393">
    <property type="entry name" value="AceGlu_kinase-like_sf"/>
</dbReference>
<organism evidence="11 12">
    <name type="scientific">Sporosarcina psychrophila</name>
    <name type="common">Bacillus psychrophilus</name>
    <dbReference type="NCBI Taxonomy" id="1476"/>
    <lineage>
        <taxon>Bacteria</taxon>
        <taxon>Bacillati</taxon>
        <taxon>Bacillota</taxon>
        <taxon>Bacilli</taxon>
        <taxon>Bacillales</taxon>
        <taxon>Caryophanaceae</taxon>
        <taxon>Sporosarcina</taxon>
    </lineage>
</organism>
<dbReference type="GO" id="GO:0005829">
    <property type="term" value="C:cytosol"/>
    <property type="evidence" value="ECO:0007669"/>
    <property type="project" value="TreeGrafter"/>
</dbReference>
<protein>
    <recommendedName>
        <fullName evidence="3 8">Carbamate kinase</fullName>
    </recommendedName>
</protein>
<evidence type="ECO:0000256" key="6">
    <source>
        <dbReference type="ARBA" id="ARBA00022777"/>
    </source>
</evidence>
<accession>A0A921G277</accession>
<name>A0A921G277_SPOPS</name>
<dbReference type="Gene3D" id="3.40.1160.10">
    <property type="entry name" value="Acetylglutamate kinase-like"/>
    <property type="match status" value="1"/>
</dbReference>
<dbReference type="Proteomes" id="UP000698173">
    <property type="component" value="Unassembled WGS sequence"/>
</dbReference>
<evidence type="ECO:0000256" key="7">
    <source>
        <dbReference type="ARBA" id="ARBA00048467"/>
    </source>
</evidence>
<reference evidence="11" key="1">
    <citation type="journal article" date="2021" name="PeerJ">
        <title>Extensive microbial diversity within the chicken gut microbiome revealed by metagenomics and culture.</title>
        <authorList>
            <person name="Gilroy R."/>
            <person name="Ravi A."/>
            <person name="Getino M."/>
            <person name="Pursley I."/>
            <person name="Horton D.L."/>
            <person name="Alikhan N.F."/>
            <person name="Baker D."/>
            <person name="Gharbi K."/>
            <person name="Hall N."/>
            <person name="Watson M."/>
            <person name="Adriaenssens E.M."/>
            <person name="Foster-Nyarko E."/>
            <person name="Jarju S."/>
            <person name="Secka A."/>
            <person name="Antonio M."/>
            <person name="Oren A."/>
            <person name="Chaudhuri R.R."/>
            <person name="La Ragione R."/>
            <person name="Hildebrand F."/>
            <person name="Pallen M.J."/>
        </authorList>
    </citation>
    <scope>NUCLEOTIDE SEQUENCE</scope>
    <source>
        <strain evidence="11">CHK171-7178</strain>
    </source>
</reference>
<dbReference type="NCBIfam" id="TIGR00746">
    <property type="entry name" value="arcC"/>
    <property type="match status" value="1"/>
</dbReference>
<dbReference type="PANTHER" id="PTHR30409">
    <property type="entry name" value="CARBAMATE KINASE"/>
    <property type="match status" value="1"/>
</dbReference>
<evidence type="ECO:0000256" key="8">
    <source>
        <dbReference type="NCBIfam" id="TIGR00746"/>
    </source>
</evidence>
<evidence type="ECO:0000256" key="3">
    <source>
        <dbReference type="ARBA" id="ARBA00013070"/>
    </source>
</evidence>